<organism evidence="10 11">
    <name type="scientific">Vitis vinifera</name>
    <name type="common">Grape</name>
    <dbReference type="NCBI Taxonomy" id="29760"/>
    <lineage>
        <taxon>Eukaryota</taxon>
        <taxon>Viridiplantae</taxon>
        <taxon>Streptophyta</taxon>
        <taxon>Embryophyta</taxon>
        <taxon>Tracheophyta</taxon>
        <taxon>Spermatophyta</taxon>
        <taxon>Magnoliopsida</taxon>
        <taxon>eudicotyledons</taxon>
        <taxon>Gunneridae</taxon>
        <taxon>Pentapetalae</taxon>
        <taxon>rosids</taxon>
        <taxon>Vitales</taxon>
        <taxon>Vitaceae</taxon>
        <taxon>Viteae</taxon>
        <taxon>Vitis</taxon>
    </lineage>
</organism>
<evidence type="ECO:0000256" key="6">
    <source>
        <dbReference type="ARBA" id="ARBA00022918"/>
    </source>
</evidence>
<gene>
    <name evidence="10" type="primary">pol_461</name>
    <name evidence="10" type="ORF">CK203_081371</name>
</gene>
<accession>A0A438DG79</accession>
<dbReference type="Pfam" id="PF13456">
    <property type="entry name" value="RVT_3"/>
    <property type="match status" value="1"/>
</dbReference>
<dbReference type="InterPro" id="IPR043502">
    <property type="entry name" value="DNA/RNA_pol_sf"/>
</dbReference>
<evidence type="ECO:0000256" key="1">
    <source>
        <dbReference type="ARBA" id="ARBA00022679"/>
    </source>
</evidence>
<evidence type="ECO:0000259" key="8">
    <source>
        <dbReference type="Pfam" id="PF13456"/>
    </source>
</evidence>
<evidence type="ECO:0000313" key="10">
    <source>
        <dbReference type="EMBL" id="RVW34460.1"/>
    </source>
</evidence>
<feature type="domain" description="Reverse transcriptase" evidence="7">
    <location>
        <begin position="400"/>
        <end position="451"/>
    </location>
</feature>
<dbReference type="InterPro" id="IPR012337">
    <property type="entry name" value="RNaseH-like_sf"/>
</dbReference>
<evidence type="ECO:0000256" key="4">
    <source>
        <dbReference type="ARBA" id="ARBA00022759"/>
    </source>
</evidence>
<dbReference type="CDD" id="cd01647">
    <property type="entry name" value="RT_LTR"/>
    <property type="match status" value="1"/>
</dbReference>
<dbReference type="InterPro" id="IPR041373">
    <property type="entry name" value="RT_RNaseH"/>
</dbReference>
<dbReference type="InterPro" id="IPR002156">
    <property type="entry name" value="RNaseH_domain"/>
</dbReference>
<protein>
    <submittedName>
        <fullName evidence="10">Retrovirus-related Pol polyprotein from transposon 297</fullName>
    </submittedName>
</protein>
<dbReference type="SUPFAM" id="SSF53098">
    <property type="entry name" value="Ribonuclease H-like"/>
    <property type="match status" value="2"/>
</dbReference>
<dbReference type="EMBL" id="QGNW01001641">
    <property type="protein sequence ID" value="RVW34460.1"/>
    <property type="molecule type" value="Genomic_DNA"/>
</dbReference>
<proteinExistence type="predicted"/>
<keyword evidence="3" id="KW-0540">Nuclease</keyword>
<keyword evidence="4" id="KW-0255">Endonuclease</keyword>
<reference evidence="10 11" key="1">
    <citation type="journal article" date="2018" name="PLoS Genet.">
        <title>Population sequencing reveals clonal diversity and ancestral inbreeding in the grapevine cultivar Chardonnay.</title>
        <authorList>
            <person name="Roach M.J."/>
            <person name="Johnson D.L."/>
            <person name="Bohlmann J."/>
            <person name="van Vuuren H.J."/>
            <person name="Jones S.J."/>
            <person name="Pretorius I.S."/>
            <person name="Schmidt S.A."/>
            <person name="Borneman A.R."/>
        </authorList>
    </citation>
    <scope>NUCLEOTIDE SEQUENCE [LARGE SCALE GENOMIC DNA]</scope>
    <source>
        <strain evidence="11">cv. Chardonnay</strain>
        <tissue evidence="10">Leaf</tissue>
    </source>
</reference>
<dbReference type="Pfam" id="PF00078">
    <property type="entry name" value="RVT_1"/>
    <property type="match status" value="1"/>
</dbReference>
<dbReference type="Proteomes" id="UP000288805">
    <property type="component" value="Unassembled WGS sequence"/>
</dbReference>
<dbReference type="InterPro" id="IPR000477">
    <property type="entry name" value="RT_dom"/>
</dbReference>
<dbReference type="PANTHER" id="PTHR48475">
    <property type="entry name" value="RIBONUCLEASE H"/>
    <property type="match status" value="1"/>
</dbReference>
<evidence type="ECO:0000259" key="7">
    <source>
        <dbReference type="Pfam" id="PF00078"/>
    </source>
</evidence>
<dbReference type="SUPFAM" id="SSF56672">
    <property type="entry name" value="DNA/RNA polymerases"/>
    <property type="match status" value="1"/>
</dbReference>
<dbReference type="Gene3D" id="3.30.420.10">
    <property type="entry name" value="Ribonuclease H-like superfamily/Ribonuclease H"/>
    <property type="match status" value="2"/>
</dbReference>
<keyword evidence="6" id="KW-0695">RNA-directed DNA polymerase</keyword>
<evidence type="ECO:0000256" key="2">
    <source>
        <dbReference type="ARBA" id="ARBA00022695"/>
    </source>
</evidence>
<dbReference type="InterPro" id="IPR043128">
    <property type="entry name" value="Rev_trsase/Diguanyl_cyclase"/>
</dbReference>
<dbReference type="GO" id="GO:0003676">
    <property type="term" value="F:nucleic acid binding"/>
    <property type="evidence" value="ECO:0007669"/>
    <property type="project" value="InterPro"/>
</dbReference>
<dbReference type="GO" id="GO:0004523">
    <property type="term" value="F:RNA-DNA hybrid ribonuclease activity"/>
    <property type="evidence" value="ECO:0007669"/>
    <property type="project" value="InterPro"/>
</dbReference>
<feature type="domain" description="Reverse transcriptase RNase H-like" evidence="9">
    <location>
        <begin position="506"/>
        <end position="571"/>
    </location>
</feature>
<evidence type="ECO:0000259" key="9">
    <source>
        <dbReference type="Pfam" id="PF17917"/>
    </source>
</evidence>
<feature type="domain" description="RNase H type-1" evidence="8">
    <location>
        <begin position="627"/>
        <end position="689"/>
    </location>
</feature>
<dbReference type="InterPro" id="IPR036397">
    <property type="entry name" value="RNaseH_sf"/>
</dbReference>
<keyword evidence="2" id="KW-0548">Nucleotidyltransferase</keyword>
<name>A0A438DG79_VITVI</name>
<keyword evidence="1" id="KW-0808">Transferase</keyword>
<dbReference type="Gene3D" id="3.30.70.270">
    <property type="match status" value="2"/>
</dbReference>
<dbReference type="PANTHER" id="PTHR48475:SF1">
    <property type="entry name" value="RNASE H TYPE-1 DOMAIN-CONTAINING PROTEIN"/>
    <property type="match status" value="1"/>
</dbReference>
<dbReference type="AlphaFoldDB" id="A0A438DG79"/>
<sequence length="946" mass="108953">MSFLSGFGLGRRQHGSSEFVTTIDHDTPFRLGFTPSEDDVRYMARLRNDKVRARLFGIPFDYPICPYTFSLANYFIRGLEMDHETPNASAFMMIAPPSPDRGNLFSLCFSDETTDYGVDIEPTDMIDGAVPHDEYRDEMDMLGVSIIKIAEEDQTVPAPKLPVFVVPTTDDMYESTVGPVEGASNSMDPPISFDILSGFVTHSDYVYDDSVMDLRIYEYLSVSYDDDDETVDFGTDDQLRELKIGLSLSIDERDRLIPLLKSYLDVFAWSYEDVPGLDPSMVQHHLLILPHARSVKQKLRQLHPQWLANVVLVPKKDSKVRVCVDFRDLNKANLKDDFPLLHIDLLVDSTGESQSMLSFMDGFSGYNQILMALDDMEKTTFITEWGTYCYKVMLFGDVEVYVDDMIVKSQGRVDHLAALEIFFEMIRKFRFRLNPKKCTFGVTSGKLLGHIVSEQGIEVDPDKIKAILDMPVSRIDKEIRGFLGRLQYINRFITRLTNILPPMLGRPLFLYLSVSDMALGCMLAQLDDSGKERAIYYLSKRMLEYEIRYVMIEHFCLALVWATRRLMRWLVLLIEFDIQYVSHKSIKEGVVVDHLVSLPTIKSKSVDDDFPNEEFVAMTRDHIRVCITQMDVLGDSNLVLRQVQGDWKTRDAKLKPYHAYLELLIEKFEELKYIHLLRAHNQFVDALATLTSTVDVPTNAIVHPLLIETRTTPIFYHLIDETEVQDDLPWFHDIHQFLRSSTYPEVMTAKDRRALRQLATRFVICRETLYRQSVDGMLLLCLDRTSVDRVIREIHAGMLECQMHGDLIHILLSELHVLTSPWPFSVWGIDIIGKIWPKSSNGHEFILVAIDYFTKWVEAASYAKLTSTRVASFIKSPLFAAMEFHMIETEMGSLRVVLEQQISETEWAQARFDQLNLLDERRLRAADHVQAYHRKMARVFGKRVKP</sequence>
<dbReference type="Pfam" id="PF17917">
    <property type="entry name" value="RT_RNaseH"/>
    <property type="match status" value="1"/>
</dbReference>
<keyword evidence="5" id="KW-0378">Hydrolase</keyword>
<dbReference type="GO" id="GO:0003964">
    <property type="term" value="F:RNA-directed DNA polymerase activity"/>
    <property type="evidence" value="ECO:0007669"/>
    <property type="project" value="UniProtKB-KW"/>
</dbReference>
<evidence type="ECO:0000256" key="5">
    <source>
        <dbReference type="ARBA" id="ARBA00022801"/>
    </source>
</evidence>
<evidence type="ECO:0000313" key="11">
    <source>
        <dbReference type="Proteomes" id="UP000288805"/>
    </source>
</evidence>
<comment type="caution">
    <text evidence="10">The sequence shown here is derived from an EMBL/GenBank/DDBJ whole genome shotgun (WGS) entry which is preliminary data.</text>
</comment>
<evidence type="ECO:0000256" key="3">
    <source>
        <dbReference type="ARBA" id="ARBA00022722"/>
    </source>
</evidence>